<feature type="domain" description="Peptidase M20 dimerisation" evidence="6">
    <location>
        <begin position="215"/>
        <end position="309"/>
    </location>
</feature>
<name>A0ABR4WEJ1_9GAMM</name>
<reference evidence="7 8" key="1">
    <citation type="submission" date="2012-09" db="EMBL/GenBank/DDBJ databases">
        <title>Genome Sequence of alkane-degrading Bacterium Alcanivorax jadensis T9.</title>
        <authorList>
            <person name="Lai Q."/>
            <person name="Shao Z."/>
        </authorList>
    </citation>
    <scope>NUCLEOTIDE SEQUENCE [LARGE SCALE GENOMIC DNA]</scope>
    <source>
        <strain evidence="7 8">T9</strain>
    </source>
</reference>
<dbReference type="EC" id="3.4.17.11" evidence="7"/>
<protein>
    <submittedName>
        <fullName evidence="7">Glutamate carboxypeptidase</fullName>
        <ecNumber evidence="7">3.4.17.11</ecNumber>
    </submittedName>
</protein>
<evidence type="ECO:0000313" key="8">
    <source>
        <dbReference type="Proteomes" id="UP000029443"/>
    </source>
</evidence>
<keyword evidence="7" id="KW-0121">Carboxypeptidase</keyword>
<dbReference type="InterPro" id="IPR036264">
    <property type="entry name" value="Bact_exopeptidase_dim_dom"/>
</dbReference>
<dbReference type="CDD" id="cd03885">
    <property type="entry name" value="M20_CPDG2"/>
    <property type="match status" value="1"/>
</dbReference>
<dbReference type="SUPFAM" id="SSF55031">
    <property type="entry name" value="Bacterial exopeptidase dimerisation domain"/>
    <property type="match status" value="1"/>
</dbReference>
<dbReference type="PIRSF" id="PIRSF037238">
    <property type="entry name" value="Carboxypeptidase_G2"/>
    <property type="match status" value="1"/>
</dbReference>
<comment type="caution">
    <text evidence="7">The sequence shown here is derived from an EMBL/GenBank/DDBJ whole genome shotgun (WGS) entry which is preliminary data.</text>
</comment>
<dbReference type="PANTHER" id="PTHR43808:SF10">
    <property type="entry name" value="BLL3749 PROTEIN"/>
    <property type="match status" value="1"/>
</dbReference>
<dbReference type="PANTHER" id="PTHR43808">
    <property type="entry name" value="ACETYLORNITHINE DEACETYLASE"/>
    <property type="match status" value="1"/>
</dbReference>
<dbReference type="EMBL" id="ARXU01000003">
    <property type="protein sequence ID" value="KGD61957.1"/>
    <property type="molecule type" value="Genomic_DNA"/>
</dbReference>
<keyword evidence="7" id="KW-0645">Protease</keyword>
<keyword evidence="5" id="KW-0170">Cobalt</keyword>
<dbReference type="Gene3D" id="3.40.630.10">
    <property type="entry name" value="Zn peptidases"/>
    <property type="match status" value="1"/>
</dbReference>
<keyword evidence="4" id="KW-0862">Zinc</keyword>
<keyword evidence="8" id="KW-1185">Reference proteome</keyword>
<evidence type="ECO:0000256" key="2">
    <source>
        <dbReference type="ARBA" id="ARBA00022723"/>
    </source>
</evidence>
<dbReference type="RefSeq" id="WP_035245973.1">
    <property type="nucleotide sequence ID" value="NZ_ARXU01000003.1"/>
</dbReference>
<evidence type="ECO:0000256" key="1">
    <source>
        <dbReference type="ARBA" id="ARBA00001947"/>
    </source>
</evidence>
<dbReference type="InterPro" id="IPR002933">
    <property type="entry name" value="Peptidase_M20"/>
</dbReference>
<dbReference type="NCBIfam" id="NF004788">
    <property type="entry name" value="PRK06133.1"/>
    <property type="match status" value="1"/>
</dbReference>
<evidence type="ECO:0000313" key="7">
    <source>
        <dbReference type="EMBL" id="KGD61957.1"/>
    </source>
</evidence>
<gene>
    <name evidence="7" type="ORF">T9A_01166</name>
</gene>
<dbReference type="Gene3D" id="3.30.70.360">
    <property type="match status" value="1"/>
</dbReference>
<organism evidence="7 8">
    <name type="scientific">Alcanivorax jadensis T9</name>
    <dbReference type="NCBI Taxonomy" id="1177181"/>
    <lineage>
        <taxon>Bacteria</taxon>
        <taxon>Pseudomonadati</taxon>
        <taxon>Pseudomonadota</taxon>
        <taxon>Gammaproteobacteria</taxon>
        <taxon>Oceanospirillales</taxon>
        <taxon>Alcanivoracaceae</taxon>
        <taxon>Alcanivorax</taxon>
    </lineage>
</organism>
<keyword evidence="3 7" id="KW-0378">Hydrolase</keyword>
<evidence type="ECO:0000259" key="6">
    <source>
        <dbReference type="Pfam" id="PF07687"/>
    </source>
</evidence>
<proteinExistence type="predicted"/>
<dbReference type="Pfam" id="PF01546">
    <property type="entry name" value="Peptidase_M20"/>
    <property type="match status" value="1"/>
</dbReference>
<dbReference type="GO" id="GO:0004180">
    <property type="term" value="F:carboxypeptidase activity"/>
    <property type="evidence" value="ECO:0007669"/>
    <property type="project" value="UniProtKB-KW"/>
</dbReference>
<accession>A0ABR4WEJ1</accession>
<comment type="cofactor">
    <cofactor evidence="1">
        <name>Zn(2+)</name>
        <dbReference type="ChEBI" id="CHEBI:29105"/>
    </cofactor>
</comment>
<dbReference type="Pfam" id="PF07687">
    <property type="entry name" value="M20_dimer"/>
    <property type="match status" value="1"/>
</dbReference>
<evidence type="ECO:0000256" key="3">
    <source>
        <dbReference type="ARBA" id="ARBA00022801"/>
    </source>
</evidence>
<keyword evidence="2" id="KW-0479">Metal-binding</keyword>
<dbReference type="InterPro" id="IPR050072">
    <property type="entry name" value="Peptidase_M20A"/>
</dbReference>
<dbReference type="InterPro" id="IPR011650">
    <property type="entry name" value="Peptidase_M20_dimer"/>
</dbReference>
<dbReference type="SUPFAM" id="SSF53187">
    <property type="entry name" value="Zn-dependent exopeptidases"/>
    <property type="match status" value="1"/>
</dbReference>
<dbReference type="InterPro" id="IPR001261">
    <property type="entry name" value="ArgE/DapE_CS"/>
</dbReference>
<dbReference type="PROSITE" id="PS00758">
    <property type="entry name" value="ARGE_DAPE_CPG2_1"/>
    <property type="match status" value="1"/>
</dbReference>
<sequence>MKGMKRFLFIGLASLVCMGCSDSSPSADSLLEVAQKQEAGVIQSLEDMVLIESGSDDLPGVARMADYVEKRLRKLDAKVSRIKTTTGTADIIKGTLSGNGALRIMLIAHTDTVYAKGILESEPLYREGNRLYGPGVADDKGGIAVILHALDILRKQGWQNYEQITVLFNPDEEIGSTGSGEIIADEGASQDVVLSFEPSPARAMLGADGVLLGAAGTGQAVMTVEGRAAHAGSAPDQGRNALLELSHQLLQTEKVADDMDDAQLNWTTAHAGLKRNQIPADAQASGDVRIFSEEAGERLLAALNEKVSESQLVPDTQVSVRLEPGRPPYMAGEKGIALARKAQAIYGELDGRKLILIPRTFGGTDAGYAGRSGNPAVLESLGLAGWGYHAKNEYIEIDSIVPRLYLASRLMMELGDEYAQ</sequence>
<evidence type="ECO:0000256" key="4">
    <source>
        <dbReference type="ARBA" id="ARBA00022833"/>
    </source>
</evidence>
<dbReference type="InterPro" id="IPR017150">
    <property type="entry name" value="Pept_M20_glutamate_carboxypep"/>
</dbReference>
<evidence type="ECO:0000256" key="5">
    <source>
        <dbReference type="ARBA" id="ARBA00023285"/>
    </source>
</evidence>
<dbReference type="Proteomes" id="UP000029443">
    <property type="component" value="Unassembled WGS sequence"/>
</dbReference>